<keyword evidence="1" id="KW-0808">Transferase</keyword>
<keyword evidence="1" id="KW-0418">Kinase</keyword>
<sequence>MCSRRNTKRSFKEQYYRLENQLRFAKEAVLRLHDDKGIVHGSLWVLFWKLTNHKTPFEGLDDEHITCKILNGVREEPVQTRMLNLLDFIKVKYWEQEPDECLNIFQVNSVLNNIDSENINMLIVPENEKKETAHSWQIDLSDSQISADVE</sequence>
<dbReference type="EMBL" id="BLAL01000261">
    <property type="protein sequence ID" value="GES97855.1"/>
    <property type="molecule type" value="Genomic_DNA"/>
</dbReference>
<evidence type="ECO:0000313" key="1">
    <source>
        <dbReference type="EMBL" id="GES97855.1"/>
    </source>
</evidence>
<proteinExistence type="predicted"/>
<dbReference type="Proteomes" id="UP000615446">
    <property type="component" value="Unassembled WGS sequence"/>
</dbReference>
<name>A0A8H3M4I2_9GLOM</name>
<dbReference type="AlphaFoldDB" id="A0A8H3M4I2"/>
<reference evidence="1" key="1">
    <citation type="submission" date="2019-10" db="EMBL/GenBank/DDBJ databases">
        <title>Conservation and host-specific expression of non-tandemly repeated heterogenous ribosome RNA gene in arbuscular mycorrhizal fungi.</title>
        <authorList>
            <person name="Maeda T."/>
            <person name="Kobayashi Y."/>
            <person name="Nakagawa T."/>
            <person name="Ezawa T."/>
            <person name="Yamaguchi K."/>
            <person name="Bino T."/>
            <person name="Nishimoto Y."/>
            <person name="Shigenobu S."/>
            <person name="Kawaguchi M."/>
        </authorList>
    </citation>
    <scope>NUCLEOTIDE SEQUENCE</scope>
    <source>
        <strain evidence="1">HR1</strain>
    </source>
</reference>
<comment type="caution">
    <text evidence="1">The sequence shown here is derived from an EMBL/GenBank/DDBJ whole genome shotgun (WGS) entry which is preliminary data.</text>
</comment>
<organism evidence="1 2">
    <name type="scientific">Rhizophagus clarus</name>
    <dbReference type="NCBI Taxonomy" id="94130"/>
    <lineage>
        <taxon>Eukaryota</taxon>
        <taxon>Fungi</taxon>
        <taxon>Fungi incertae sedis</taxon>
        <taxon>Mucoromycota</taxon>
        <taxon>Glomeromycotina</taxon>
        <taxon>Glomeromycetes</taxon>
        <taxon>Glomerales</taxon>
        <taxon>Glomeraceae</taxon>
        <taxon>Rhizophagus</taxon>
    </lineage>
</organism>
<gene>
    <name evidence="1" type="ORF">RCL2_002442300</name>
</gene>
<dbReference type="GO" id="GO:0016301">
    <property type="term" value="F:kinase activity"/>
    <property type="evidence" value="ECO:0007669"/>
    <property type="project" value="UniProtKB-KW"/>
</dbReference>
<protein>
    <submittedName>
        <fullName evidence="1">Kinase-like domain-containing protein</fullName>
    </submittedName>
</protein>
<accession>A0A8H3M4I2</accession>
<dbReference type="OrthoDB" id="4062651at2759"/>
<evidence type="ECO:0000313" key="2">
    <source>
        <dbReference type="Proteomes" id="UP000615446"/>
    </source>
</evidence>